<gene>
    <name evidence="1" type="ORF">ATX59_09395</name>
</gene>
<sequence length="139" mass="16469">MTIKDIKKPENVRSGQTYNINGLDIRDTKNSIYSYSNENSDSNQKNDEDTINGLTEANYKELYTSLEKYLNRINLRAVFSQLFLIDQYELLLEKGYTKLAATYYRQLENMRTIEQLSQHLEHHYGDELKDIRIFDKEVD</sequence>
<evidence type="ECO:0000313" key="2">
    <source>
        <dbReference type="Proteomes" id="UP000181728"/>
    </source>
</evidence>
<dbReference type="RefSeq" id="WP_071449141.1">
    <property type="nucleotide sequence ID" value="NZ_MLOK01000062.1"/>
</dbReference>
<dbReference type="EMBL" id="MLOK01000062">
    <property type="protein sequence ID" value="OIM20341.1"/>
    <property type="molecule type" value="Genomic_DNA"/>
</dbReference>
<accession>A0A6N3ZYE3</accession>
<name>A0A6N3ZYE3_OENOE</name>
<protein>
    <submittedName>
        <fullName evidence="1">Uncharacterized protein</fullName>
    </submittedName>
</protein>
<comment type="caution">
    <text evidence="1">The sequence shown here is derived from an EMBL/GenBank/DDBJ whole genome shotgun (WGS) entry which is preliminary data.</text>
</comment>
<organism evidence="1 2">
    <name type="scientific">Oenococcus oeni</name>
    <name type="common">Leuconostoc oenos</name>
    <dbReference type="NCBI Taxonomy" id="1247"/>
    <lineage>
        <taxon>Bacteria</taxon>
        <taxon>Bacillati</taxon>
        <taxon>Bacillota</taxon>
        <taxon>Bacilli</taxon>
        <taxon>Lactobacillales</taxon>
        <taxon>Lactobacillaceae</taxon>
        <taxon>Oenococcus</taxon>
    </lineage>
</organism>
<dbReference type="AlphaFoldDB" id="A0A6N3ZYE3"/>
<dbReference type="Proteomes" id="UP000181728">
    <property type="component" value="Unassembled WGS sequence"/>
</dbReference>
<proteinExistence type="predicted"/>
<reference evidence="1 2" key="1">
    <citation type="journal article" date="2016" name="BMC Genomics">
        <title>Consensus pan-genome assembly of the specialised wine bacterium Oenococcus oeni.</title>
        <authorList>
            <person name="Sternes P.R."/>
            <person name="Borneman A.R."/>
        </authorList>
    </citation>
    <scope>NUCLEOTIDE SEQUENCE [LARGE SCALE GENOMIC DNA]</scope>
    <source>
        <strain evidence="1 2">AWRIB661</strain>
    </source>
</reference>
<evidence type="ECO:0000313" key="1">
    <source>
        <dbReference type="EMBL" id="OIM20341.1"/>
    </source>
</evidence>